<evidence type="ECO:0008006" key="8">
    <source>
        <dbReference type="Google" id="ProtNLM"/>
    </source>
</evidence>
<dbReference type="GO" id="GO:0000287">
    <property type="term" value="F:magnesium ion binding"/>
    <property type="evidence" value="ECO:0007669"/>
    <property type="project" value="InterPro"/>
</dbReference>
<accession>A0A1R2BP21</accession>
<dbReference type="InterPro" id="IPR011766">
    <property type="entry name" value="TPP_enzyme_TPP-bd"/>
</dbReference>
<dbReference type="EMBL" id="MPUH01000519">
    <property type="protein sequence ID" value="OMJ78491.1"/>
    <property type="molecule type" value="Genomic_DNA"/>
</dbReference>
<dbReference type="NCBIfam" id="TIGR03297">
    <property type="entry name" value="Ppyr-DeCO2ase"/>
    <property type="match status" value="1"/>
</dbReference>
<feature type="domain" description="Thiamine pyrophosphate enzyme N-terminal TPP-binding" evidence="5">
    <location>
        <begin position="36"/>
        <end position="149"/>
    </location>
</feature>
<feature type="domain" description="Thiamine pyrophosphate enzyme TPP-binding" evidence="4">
    <location>
        <begin position="244"/>
        <end position="373"/>
    </location>
</feature>
<dbReference type="InterPro" id="IPR017684">
    <property type="entry name" value="Phosphono-pyrv_decarboxylase"/>
</dbReference>
<dbReference type="FunFam" id="3.40.50.970:FF:000100">
    <property type="entry name" value="Putative phosphonopyruvate decarboxylase"/>
    <property type="match status" value="1"/>
</dbReference>
<evidence type="ECO:0000256" key="1">
    <source>
        <dbReference type="ARBA" id="ARBA00022793"/>
    </source>
</evidence>
<dbReference type="Pfam" id="PF02775">
    <property type="entry name" value="TPP_enzyme_C"/>
    <property type="match status" value="1"/>
</dbReference>
<dbReference type="AlphaFoldDB" id="A0A1R2BP21"/>
<dbReference type="InterPro" id="IPR012001">
    <property type="entry name" value="Thiamin_PyroP_enz_TPP-bd_dom"/>
</dbReference>
<comment type="caution">
    <text evidence="6">The sequence shown here is derived from an EMBL/GenBank/DDBJ whole genome shotgun (WGS) entry which is preliminary data.</text>
</comment>
<proteinExistence type="predicted"/>
<reference evidence="6 7" key="1">
    <citation type="submission" date="2016-11" db="EMBL/GenBank/DDBJ databases">
        <title>The macronuclear genome of Stentor coeruleus: a giant cell with tiny introns.</title>
        <authorList>
            <person name="Slabodnick M."/>
            <person name="Ruby J.G."/>
            <person name="Reiff S.B."/>
            <person name="Swart E.C."/>
            <person name="Gosai S."/>
            <person name="Prabakaran S."/>
            <person name="Witkowska E."/>
            <person name="Larue G.E."/>
            <person name="Fisher S."/>
            <person name="Freeman R.M."/>
            <person name="Gunawardena J."/>
            <person name="Chu W."/>
            <person name="Stover N.A."/>
            <person name="Gregory B.D."/>
            <person name="Nowacki M."/>
            <person name="Derisi J."/>
            <person name="Roy S.W."/>
            <person name="Marshall W.F."/>
            <person name="Sood P."/>
        </authorList>
    </citation>
    <scope>NUCLEOTIDE SEQUENCE [LARGE SCALE GENOMIC DNA]</scope>
    <source>
        <strain evidence="6">WM001</strain>
    </source>
</reference>
<dbReference type="PROSITE" id="PS00187">
    <property type="entry name" value="TPP_ENZYMES"/>
    <property type="match status" value="1"/>
</dbReference>
<dbReference type="OrthoDB" id="16262at2759"/>
<keyword evidence="7" id="KW-1185">Reference proteome</keyword>
<dbReference type="GO" id="GO:0030976">
    <property type="term" value="F:thiamine pyrophosphate binding"/>
    <property type="evidence" value="ECO:0007669"/>
    <property type="project" value="InterPro"/>
</dbReference>
<evidence type="ECO:0000256" key="2">
    <source>
        <dbReference type="ARBA" id="ARBA00023052"/>
    </source>
</evidence>
<dbReference type="InterPro" id="IPR029061">
    <property type="entry name" value="THDP-binding"/>
</dbReference>
<dbReference type="GO" id="GO:0033980">
    <property type="term" value="F:phosphonopyruvate decarboxylase activity"/>
    <property type="evidence" value="ECO:0007669"/>
    <property type="project" value="InterPro"/>
</dbReference>
<keyword evidence="3" id="KW-0456">Lyase</keyword>
<dbReference type="Proteomes" id="UP000187209">
    <property type="component" value="Unassembled WGS sequence"/>
</dbReference>
<name>A0A1R2BP21_9CILI</name>
<dbReference type="InterPro" id="IPR000399">
    <property type="entry name" value="TPP-bd_CS"/>
</dbReference>
<dbReference type="PANTHER" id="PTHR42818:SF1">
    <property type="entry name" value="SULFOPYRUVATE DECARBOXYLASE"/>
    <property type="match status" value="1"/>
</dbReference>
<organism evidence="6 7">
    <name type="scientific">Stentor coeruleus</name>
    <dbReference type="NCBI Taxonomy" id="5963"/>
    <lineage>
        <taxon>Eukaryota</taxon>
        <taxon>Sar</taxon>
        <taxon>Alveolata</taxon>
        <taxon>Ciliophora</taxon>
        <taxon>Postciliodesmatophora</taxon>
        <taxon>Heterotrichea</taxon>
        <taxon>Heterotrichida</taxon>
        <taxon>Stentoridae</taxon>
        <taxon>Stentor</taxon>
    </lineage>
</organism>
<dbReference type="PANTHER" id="PTHR42818">
    <property type="entry name" value="SULFOPYRUVATE DECARBOXYLASE SUBUNIT ALPHA"/>
    <property type="match status" value="1"/>
</dbReference>
<keyword evidence="1" id="KW-0210">Decarboxylase</keyword>
<evidence type="ECO:0000313" key="7">
    <source>
        <dbReference type="Proteomes" id="UP000187209"/>
    </source>
</evidence>
<protein>
    <recommendedName>
        <fullName evidence="8">Phosphonopyruvate decarboxylase</fullName>
    </recommendedName>
</protein>
<dbReference type="SUPFAM" id="SSF52518">
    <property type="entry name" value="Thiamin diphosphate-binding fold (THDP-binding)"/>
    <property type="match status" value="2"/>
</dbReference>
<sequence length="404" mass="45141">MFLSRIKSLHPLRRFVRFETSPMDETERDFLPPNVFYNQLIERGFDFFTGLPDSLLTDFIKYISDNHPPSKYIIGANEGTAISIAAGWHLATRRYPVVIMQNSGVGNIVNPILSLADPKVYKIPMLLLIGWRGEPGKKDEPQHKVQGEIITSLLADIGITNEVLPNYEEGAAAALDLAHFHLRTKNSPYAFLVRRKTFLTYESNKNTLQKYQLSREEALEILLNSVGKFDSVVSGAGLSSRELMELREKRGLLWNQDFYCLGAKGHASSIAMGIALAKPSKMVYILDGDGSFFMHMGACAQIGARKIGNLRHIIFNNEVHESAGGAPSVGDVVDFVKVAQGCGYAYAATASTKEEIVEHLEKMKDINGSGLLEIKIRSFTRKNLKPLRIDPKDNKDQFMNFLDQ</sequence>
<evidence type="ECO:0000259" key="5">
    <source>
        <dbReference type="Pfam" id="PF02776"/>
    </source>
</evidence>
<dbReference type="Gene3D" id="3.40.50.970">
    <property type="match status" value="2"/>
</dbReference>
<evidence type="ECO:0000256" key="3">
    <source>
        <dbReference type="ARBA" id="ARBA00023239"/>
    </source>
</evidence>
<dbReference type="GO" id="GO:0032923">
    <property type="term" value="P:organic phosphonate biosynthetic process"/>
    <property type="evidence" value="ECO:0007669"/>
    <property type="project" value="InterPro"/>
</dbReference>
<dbReference type="CDD" id="cd07035">
    <property type="entry name" value="TPP_PYR_POX_like"/>
    <property type="match status" value="1"/>
</dbReference>
<evidence type="ECO:0000259" key="4">
    <source>
        <dbReference type="Pfam" id="PF02775"/>
    </source>
</evidence>
<keyword evidence="2" id="KW-0786">Thiamine pyrophosphate</keyword>
<dbReference type="InterPro" id="IPR051818">
    <property type="entry name" value="TPP_dependent_decarboxylase"/>
</dbReference>
<dbReference type="Pfam" id="PF02776">
    <property type="entry name" value="TPP_enzyme_N"/>
    <property type="match status" value="1"/>
</dbReference>
<evidence type="ECO:0000313" key="6">
    <source>
        <dbReference type="EMBL" id="OMJ78491.1"/>
    </source>
</evidence>
<gene>
    <name evidence="6" type="ORF">SteCoe_21690</name>
</gene>